<reference evidence="2 3" key="1">
    <citation type="submission" date="2016-10" db="EMBL/GenBank/DDBJ databases">
        <authorList>
            <person name="de Groot N.N."/>
        </authorList>
    </citation>
    <scope>NUCLEOTIDE SEQUENCE [LARGE SCALE GENOMIC DNA]</scope>
    <source>
        <strain evidence="2 3">CPCC 202699</strain>
    </source>
</reference>
<keyword evidence="3" id="KW-1185">Reference proteome</keyword>
<dbReference type="EMBL" id="FNON01000004">
    <property type="protein sequence ID" value="SDY10728.1"/>
    <property type="molecule type" value="Genomic_DNA"/>
</dbReference>
<gene>
    <name evidence="2" type="ORF">SAMN05421504_104526</name>
</gene>
<dbReference type="GO" id="GO:0043856">
    <property type="term" value="F:anti-sigma factor antagonist activity"/>
    <property type="evidence" value="ECO:0007669"/>
    <property type="project" value="TreeGrafter"/>
</dbReference>
<dbReference type="SUPFAM" id="SSF52091">
    <property type="entry name" value="SpoIIaa-like"/>
    <property type="match status" value="1"/>
</dbReference>
<dbReference type="PANTHER" id="PTHR33495:SF2">
    <property type="entry name" value="ANTI-SIGMA FACTOR ANTAGONIST TM_1081-RELATED"/>
    <property type="match status" value="1"/>
</dbReference>
<dbReference type="AlphaFoldDB" id="A0A1H3H738"/>
<dbReference type="STRING" id="589385.SAMN05421504_104526"/>
<dbReference type="OrthoDB" id="3633119at2"/>
<dbReference type="InterPro" id="IPR002645">
    <property type="entry name" value="STAS_dom"/>
</dbReference>
<organism evidence="2 3">
    <name type="scientific">Amycolatopsis xylanica</name>
    <dbReference type="NCBI Taxonomy" id="589385"/>
    <lineage>
        <taxon>Bacteria</taxon>
        <taxon>Bacillati</taxon>
        <taxon>Actinomycetota</taxon>
        <taxon>Actinomycetes</taxon>
        <taxon>Pseudonocardiales</taxon>
        <taxon>Pseudonocardiaceae</taxon>
        <taxon>Amycolatopsis</taxon>
    </lineage>
</organism>
<evidence type="ECO:0000313" key="2">
    <source>
        <dbReference type="EMBL" id="SDY10728.1"/>
    </source>
</evidence>
<dbReference type="PROSITE" id="PS50801">
    <property type="entry name" value="STAS"/>
    <property type="match status" value="1"/>
</dbReference>
<evidence type="ECO:0000313" key="3">
    <source>
        <dbReference type="Proteomes" id="UP000199515"/>
    </source>
</evidence>
<dbReference type="PANTHER" id="PTHR33495">
    <property type="entry name" value="ANTI-SIGMA FACTOR ANTAGONIST TM_1081-RELATED-RELATED"/>
    <property type="match status" value="1"/>
</dbReference>
<name>A0A1H3H738_9PSEU</name>
<dbReference type="Gene3D" id="3.30.750.24">
    <property type="entry name" value="STAS domain"/>
    <property type="match status" value="1"/>
</dbReference>
<proteinExistence type="predicted"/>
<dbReference type="CDD" id="cd07043">
    <property type="entry name" value="STAS_anti-anti-sigma_factors"/>
    <property type="match status" value="1"/>
</dbReference>
<protein>
    <submittedName>
        <fullName evidence="2">Anti-anti-sigma factor</fullName>
    </submittedName>
</protein>
<dbReference type="Pfam" id="PF01740">
    <property type="entry name" value="STAS"/>
    <property type="match status" value="1"/>
</dbReference>
<sequence>MDFTMTKTEQAGIEVLTVIGDIDALSVTEFAEIVSAAVESTCDRPVKAFVLDMNSVSFCSVGGLDVLLTAQRKARSAGVHMAVTAGTPVMDRVLTLADPARTVAAYSDREHAVRQCALTTSMV</sequence>
<feature type="domain" description="STAS" evidence="1">
    <location>
        <begin position="3"/>
        <end position="116"/>
    </location>
</feature>
<accession>A0A1H3H738</accession>
<dbReference type="Proteomes" id="UP000199515">
    <property type="component" value="Unassembled WGS sequence"/>
</dbReference>
<evidence type="ECO:0000259" key="1">
    <source>
        <dbReference type="PROSITE" id="PS50801"/>
    </source>
</evidence>
<dbReference type="InterPro" id="IPR036513">
    <property type="entry name" value="STAS_dom_sf"/>
</dbReference>